<keyword evidence="1" id="KW-0472">Membrane</keyword>
<dbReference type="EMBL" id="SOHH01000042">
    <property type="protein sequence ID" value="TFD80606.1"/>
    <property type="molecule type" value="Genomic_DNA"/>
</dbReference>
<reference evidence="2 3" key="1">
    <citation type="submission" date="2019-03" db="EMBL/GenBank/DDBJ databases">
        <title>Genomics of glacier-inhabiting Cryobacterium strains.</title>
        <authorList>
            <person name="Liu Q."/>
            <person name="Xin Y.-H."/>
        </authorList>
    </citation>
    <scope>NUCLEOTIDE SEQUENCE [LARGE SCALE GENOMIC DNA]</scope>
    <source>
        <strain evidence="2 3">Hh4</strain>
    </source>
</reference>
<dbReference type="AlphaFoldDB" id="A0A4R9BE13"/>
<evidence type="ECO:0000313" key="3">
    <source>
        <dbReference type="Proteomes" id="UP000298313"/>
    </source>
</evidence>
<gene>
    <name evidence="2" type="ORF">E3T48_04800</name>
</gene>
<dbReference type="RefSeq" id="WP_134522696.1">
    <property type="nucleotide sequence ID" value="NZ_SOHH01000042.1"/>
</dbReference>
<keyword evidence="1" id="KW-1133">Transmembrane helix</keyword>
<evidence type="ECO:0000256" key="1">
    <source>
        <dbReference type="SAM" id="Phobius"/>
    </source>
</evidence>
<dbReference type="Proteomes" id="UP000298313">
    <property type="component" value="Unassembled WGS sequence"/>
</dbReference>
<keyword evidence="3" id="KW-1185">Reference proteome</keyword>
<evidence type="ECO:0000313" key="2">
    <source>
        <dbReference type="EMBL" id="TFD80606.1"/>
    </source>
</evidence>
<sequence>MQILEWIGASWLTVVAIAVPVGAALYVASQSTRYQMDHRDFERDRAASDAYVERMESVYASQLADGDADQAKRTLRMISDAATQWLRASSGTMRLGGYFTEKYVVCVRARTKAENGEWGVNDELAVGNGLNQLAEVVIDWPYPERRPATMRKVLVDLARDPDRARSNDVPIRLQVDRWMLTSLPSPYKVVREWRSVLVWLRLLWHDVTHLHLGERVLRWRIQLGESRAMRKR</sequence>
<organism evidence="2 3">
    <name type="scientific">Cryobacterium fucosi</name>
    <dbReference type="NCBI Taxonomy" id="1259157"/>
    <lineage>
        <taxon>Bacteria</taxon>
        <taxon>Bacillati</taxon>
        <taxon>Actinomycetota</taxon>
        <taxon>Actinomycetes</taxon>
        <taxon>Micrococcales</taxon>
        <taxon>Microbacteriaceae</taxon>
        <taxon>Cryobacterium</taxon>
    </lineage>
</organism>
<proteinExistence type="predicted"/>
<accession>A0A4R9BE13</accession>
<comment type="caution">
    <text evidence="2">The sequence shown here is derived from an EMBL/GenBank/DDBJ whole genome shotgun (WGS) entry which is preliminary data.</text>
</comment>
<protein>
    <submittedName>
        <fullName evidence="2">Uncharacterized protein</fullName>
    </submittedName>
</protein>
<name>A0A4R9BE13_9MICO</name>
<keyword evidence="1" id="KW-0812">Transmembrane</keyword>
<feature type="transmembrane region" description="Helical" evidence="1">
    <location>
        <begin position="6"/>
        <end position="28"/>
    </location>
</feature>